<dbReference type="InterPro" id="IPR001680">
    <property type="entry name" value="WD40_rpt"/>
</dbReference>
<dbReference type="Gene3D" id="2.130.10.10">
    <property type="entry name" value="YVTN repeat-like/Quinoprotein amine dehydrogenase"/>
    <property type="match status" value="1"/>
</dbReference>
<dbReference type="Proteomes" id="UP000291343">
    <property type="component" value="Unassembled WGS sequence"/>
</dbReference>
<proteinExistence type="inferred from homology"/>
<keyword evidence="3 8" id="KW-0853">WD repeat</keyword>
<dbReference type="InterPro" id="IPR051973">
    <property type="entry name" value="tRNA_Anticodon_Mtase-Reg"/>
</dbReference>
<dbReference type="SMART" id="SM00320">
    <property type="entry name" value="WD40"/>
    <property type="match status" value="2"/>
</dbReference>
<comment type="caution">
    <text evidence="9">The sequence shown here is derived from an EMBL/GenBank/DDBJ whole genome shotgun (WGS) entry which is preliminary data.</text>
</comment>
<dbReference type="AlphaFoldDB" id="A0A482WLD9"/>
<protein>
    <recommendedName>
        <fullName evidence="7">tRNA (34-2'-O)-methyltransferase regulator WDR6</fullName>
    </recommendedName>
</protein>
<gene>
    <name evidence="9" type="ORF">LSTR_LSTR016627</name>
</gene>
<evidence type="ECO:0000313" key="10">
    <source>
        <dbReference type="Proteomes" id="UP000291343"/>
    </source>
</evidence>
<evidence type="ECO:0000256" key="6">
    <source>
        <dbReference type="ARBA" id="ARBA00038255"/>
    </source>
</evidence>
<keyword evidence="5" id="KW-0677">Repeat</keyword>
<evidence type="ECO:0000256" key="8">
    <source>
        <dbReference type="PROSITE-ProRule" id="PRU00221"/>
    </source>
</evidence>
<keyword evidence="4" id="KW-0819">tRNA processing</keyword>
<evidence type="ECO:0000256" key="2">
    <source>
        <dbReference type="ARBA" id="ARBA00022490"/>
    </source>
</evidence>
<organism evidence="9 10">
    <name type="scientific">Laodelphax striatellus</name>
    <name type="common">Small brown planthopper</name>
    <name type="synonym">Delphax striatella</name>
    <dbReference type="NCBI Taxonomy" id="195883"/>
    <lineage>
        <taxon>Eukaryota</taxon>
        <taxon>Metazoa</taxon>
        <taxon>Ecdysozoa</taxon>
        <taxon>Arthropoda</taxon>
        <taxon>Hexapoda</taxon>
        <taxon>Insecta</taxon>
        <taxon>Pterygota</taxon>
        <taxon>Neoptera</taxon>
        <taxon>Paraneoptera</taxon>
        <taxon>Hemiptera</taxon>
        <taxon>Auchenorrhyncha</taxon>
        <taxon>Fulgoroidea</taxon>
        <taxon>Delphacidae</taxon>
        <taxon>Criomorphinae</taxon>
        <taxon>Laodelphax</taxon>
    </lineage>
</organism>
<dbReference type="PROSITE" id="PS50082">
    <property type="entry name" value="WD_REPEATS_2"/>
    <property type="match status" value="1"/>
</dbReference>
<dbReference type="SUPFAM" id="SSF50978">
    <property type="entry name" value="WD40 repeat-like"/>
    <property type="match status" value="1"/>
</dbReference>
<name>A0A482WLD9_LAOST</name>
<dbReference type="InParanoid" id="A0A482WLD9"/>
<dbReference type="Pfam" id="PF00400">
    <property type="entry name" value="WD40"/>
    <property type="match status" value="1"/>
</dbReference>
<evidence type="ECO:0000256" key="3">
    <source>
        <dbReference type="ARBA" id="ARBA00022574"/>
    </source>
</evidence>
<dbReference type="GO" id="GO:0030488">
    <property type="term" value="P:tRNA methylation"/>
    <property type="evidence" value="ECO:0007669"/>
    <property type="project" value="TreeGrafter"/>
</dbReference>
<sequence>MEEISINSCFLKFKVTCVKCIGNFIYAGIGGNLTIFEAVNQSYKLSGEIKDVLPNNVYGILPDNENKNIAIYGNKKLTVIPCFPCKLTKSHIWEASQWIQCVQWLSNESLAVVTGLNEVDLLNWTTKHVEKTAICEEKCIIYSAHLIGCEWDNLIVLAGTVYREILVWAPRKAKQSATSVIHRLKGHNGVIFSVTYDHTSRRICSTSDDRSVRIWKVVNSEVCDRLSLDQWVNATIEAQITIFGHTARVWRGHLLDDGRIVSIGEDSLICIWDKSGRNLLRQETHQGGRLCCLEIDKRCGIAITG</sequence>
<evidence type="ECO:0000256" key="4">
    <source>
        <dbReference type="ARBA" id="ARBA00022694"/>
    </source>
</evidence>
<dbReference type="GO" id="GO:0005737">
    <property type="term" value="C:cytoplasm"/>
    <property type="evidence" value="ECO:0007669"/>
    <property type="project" value="UniProtKB-SubCell"/>
</dbReference>
<feature type="non-terminal residue" evidence="9">
    <location>
        <position position="305"/>
    </location>
</feature>
<feature type="repeat" description="WD" evidence="8">
    <location>
        <begin position="184"/>
        <end position="225"/>
    </location>
</feature>
<dbReference type="PANTHER" id="PTHR14344:SF3">
    <property type="entry name" value="WD REPEAT-CONTAINING PROTEIN 6"/>
    <property type="match status" value="1"/>
</dbReference>
<comment type="subcellular location">
    <subcellularLocation>
        <location evidence="1">Cytoplasm</location>
    </subcellularLocation>
</comment>
<keyword evidence="2" id="KW-0963">Cytoplasm</keyword>
<evidence type="ECO:0000256" key="1">
    <source>
        <dbReference type="ARBA" id="ARBA00004496"/>
    </source>
</evidence>
<dbReference type="SMR" id="A0A482WLD9"/>
<dbReference type="PROSITE" id="PS50294">
    <property type="entry name" value="WD_REPEATS_REGION"/>
    <property type="match status" value="1"/>
</dbReference>
<evidence type="ECO:0000256" key="7">
    <source>
        <dbReference type="ARBA" id="ARBA00040154"/>
    </source>
</evidence>
<accession>A0A482WLD9</accession>
<dbReference type="STRING" id="195883.A0A482WLD9"/>
<evidence type="ECO:0000256" key="5">
    <source>
        <dbReference type="ARBA" id="ARBA00022737"/>
    </source>
</evidence>
<dbReference type="InterPro" id="IPR036322">
    <property type="entry name" value="WD40_repeat_dom_sf"/>
</dbReference>
<evidence type="ECO:0000313" key="9">
    <source>
        <dbReference type="EMBL" id="RZF34032.1"/>
    </source>
</evidence>
<dbReference type="InterPro" id="IPR015943">
    <property type="entry name" value="WD40/YVTN_repeat-like_dom_sf"/>
</dbReference>
<comment type="similarity">
    <text evidence="6">Belongs to the WD repeat WDR6 family.</text>
</comment>
<dbReference type="EMBL" id="QKKF02032906">
    <property type="protein sequence ID" value="RZF34032.1"/>
    <property type="molecule type" value="Genomic_DNA"/>
</dbReference>
<dbReference type="PANTHER" id="PTHR14344">
    <property type="entry name" value="WD REPEAT PROTEIN"/>
    <property type="match status" value="1"/>
</dbReference>
<keyword evidence="10" id="KW-1185">Reference proteome</keyword>
<reference evidence="9 10" key="1">
    <citation type="journal article" date="2017" name="Gigascience">
        <title>Genome sequence of the small brown planthopper, Laodelphax striatellus.</title>
        <authorList>
            <person name="Zhu J."/>
            <person name="Jiang F."/>
            <person name="Wang X."/>
            <person name="Yang P."/>
            <person name="Bao Y."/>
            <person name="Zhao W."/>
            <person name="Wang W."/>
            <person name="Lu H."/>
            <person name="Wang Q."/>
            <person name="Cui N."/>
            <person name="Li J."/>
            <person name="Chen X."/>
            <person name="Luo L."/>
            <person name="Yu J."/>
            <person name="Kang L."/>
            <person name="Cui F."/>
        </authorList>
    </citation>
    <scope>NUCLEOTIDE SEQUENCE [LARGE SCALE GENOMIC DNA]</scope>
    <source>
        <strain evidence="9">Lst14</strain>
    </source>
</reference>
<dbReference type="OrthoDB" id="5594999at2759"/>